<keyword evidence="6" id="KW-1185">Reference proteome</keyword>
<dbReference type="PANTHER" id="PTHR24171">
    <property type="entry name" value="ANKYRIN REPEAT DOMAIN-CONTAINING PROTEIN 39-RELATED"/>
    <property type="match status" value="1"/>
</dbReference>
<evidence type="ECO:0000256" key="3">
    <source>
        <dbReference type="PROSITE-ProRule" id="PRU00023"/>
    </source>
</evidence>
<dbReference type="Gene3D" id="1.25.40.20">
    <property type="entry name" value="Ankyrin repeat-containing domain"/>
    <property type="match status" value="1"/>
</dbReference>
<dbReference type="PROSITE" id="PS50088">
    <property type="entry name" value="ANK_REPEAT"/>
    <property type="match status" value="1"/>
</dbReference>
<proteinExistence type="predicted"/>
<organism evidence="5 6">
    <name type="scientific">Lutibacter oricola</name>
    <dbReference type="NCBI Taxonomy" id="762486"/>
    <lineage>
        <taxon>Bacteria</taxon>
        <taxon>Pseudomonadati</taxon>
        <taxon>Bacteroidota</taxon>
        <taxon>Flavobacteriia</taxon>
        <taxon>Flavobacteriales</taxon>
        <taxon>Flavobacteriaceae</taxon>
        <taxon>Lutibacter</taxon>
    </lineage>
</organism>
<dbReference type="Pfam" id="PF12796">
    <property type="entry name" value="Ank_2"/>
    <property type="match status" value="1"/>
</dbReference>
<reference evidence="5 6" key="1">
    <citation type="submission" date="2016-10" db="EMBL/GenBank/DDBJ databases">
        <authorList>
            <person name="de Groot N.N."/>
        </authorList>
    </citation>
    <scope>NUCLEOTIDE SEQUENCE [LARGE SCALE GENOMIC DNA]</scope>
    <source>
        <strain evidence="5 6">DSM 24956</strain>
    </source>
</reference>
<keyword evidence="4" id="KW-0732">Signal</keyword>
<evidence type="ECO:0000256" key="4">
    <source>
        <dbReference type="SAM" id="SignalP"/>
    </source>
</evidence>
<dbReference type="SMART" id="SM00248">
    <property type="entry name" value="ANK"/>
    <property type="match status" value="2"/>
</dbReference>
<dbReference type="AlphaFoldDB" id="A0A1H2T260"/>
<name>A0A1H2T260_9FLAO</name>
<protein>
    <submittedName>
        <fullName evidence="5">Ankyrin repeat-containing protein</fullName>
    </submittedName>
</protein>
<accession>A0A1H2T260</accession>
<dbReference type="PROSITE" id="PS50297">
    <property type="entry name" value="ANK_REP_REGION"/>
    <property type="match status" value="1"/>
</dbReference>
<dbReference type="RefSeq" id="WP_090119545.1">
    <property type="nucleotide sequence ID" value="NZ_FNNJ01000001.1"/>
</dbReference>
<sequence>MKKSILSIVLLLSVVLVSAKSNVNETLLPTKTVYSTSVNAFCKLIQMGDFETVKSLIKEGEDVNRKSNGLTPLMFAARHNKAKIAALLIENGAKLKLKSQRGITALKYAELSNAKDSYKVISEAISKNKKSKKRKK</sequence>
<dbReference type="STRING" id="762486.SAMN05444411_101603"/>
<gene>
    <name evidence="5" type="ORF">SAMN05444411_101603</name>
</gene>
<keyword evidence="1" id="KW-0677">Repeat</keyword>
<feature type="chain" id="PRO_5011679082" evidence="4">
    <location>
        <begin position="20"/>
        <end position="136"/>
    </location>
</feature>
<feature type="repeat" description="ANK" evidence="3">
    <location>
        <begin position="68"/>
        <end position="100"/>
    </location>
</feature>
<dbReference type="InterPro" id="IPR036770">
    <property type="entry name" value="Ankyrin_rpt-contain_sf"/>
</dbReference>
<dbReference type="EMBL" id="FNNJ01000001">
    <property type="protein sequence ID" value="SDW37951.1"/>
    <property type="molecule type" value="Genomic_DNA"/>
</dbReference>
<dbReference type="SUPFAM" id="SSF48403">
    <property type="entry name" value="Ankyrin repeat"/>
    <property type="match status" value="1"/>
</dbReference>
<feature type="signal peptide" evidence="4">
    <location>
        <begin position="1"/>
        <end position="19"/>
    </location>
</feature>
<evidence type="ECO:0000313" key="5">
    <source>
        <dbReference type="EMBL" id="SDW37951.1"/>
    </source>
</evidence>
<evidence type="ECO:0000313" key="6">
    <source>
        <dbReference type="Proteomes" id="UP000199595"/>
    </source>
</evidence>
<evidence type="ECO:0000256" key="1">
    <source>
        <dbReference type="ARBA" id="ARBA00022737"/>
    </source>
</evidence>
<dbReference type="Proteomes" id="UP000199595">
    <property type="component" value="Unassembled WGS sequence"/>
</dbReference>
<keyword evidence="2 3" id="KW-0040">ANK repeat</keyword>
<dbReference type="OrthoDB" id="1374157at2"/>
<dbReference type="InterPro" id="IPR002110">
    <property type="entry name" value="Ankyrin_rpt"/>
</dbReference>
<evidence type="ECO:0000256" key="2">
    <source>
        <dbReference type="ARBA" id="ARBA00023043"/>
    </source>
</evidence>